<dbReference type="STRING" id="645274.SAMN04487901_106138"/>
<organism evidence="3 4">
    <name type="scientific">Prevotella communis</name>
    <dbReference type="NCBI Taxonomy" id="2913614"/>
    <lineage>
        <taxon>Bacteria</taxon>
        <taxon>Pseudomonadati</taxon>
        <taxon>Bacteroidota</taxon>
        <taxon>Bacteroidia</taxon>
        <taxon>Bacteroidales</taxon>
        <taxon>Prevotellaceae</taxon>
        <taxon>Prevotella</taxon>
    </lineage>
</organism>
<dbReference type="AlphaFoldDB" id="A0A1G7VVD0"/>
<evidence type="ECO:0000313" key="4">
    <source>
        <dbReference type="Proteomes" id="UP000198779"/>
    </source>
</evidence>
<dbReference type="EMBL" id="FNCQ01000006">
    <property type="protein sequence ID" value="SDG63369.1"/>
    <property type="molecule type" value="Genomic_DNA"/>
</dbReference>
<dbReference type="RefSeq" id="WP_091816785.1">
    <property type="nucleotide sequence ID" value="NZ_FNCQ01000006.1"/>
</dbReference>
<evidence type="ECO:0000256" key="2">
    <source>
        <dbReference type="SAM" id="Phobius"/>
    </source>
</evidence>
<keyword evidence="1" id="KW-0175">Coiled coil</keyword>
<name>A0A1G7VVD0_9BACT</name>
<dbReference type="Proteomes" id="UP000198779">
    <property type="component" value="Unassembled WGS sequence"/>
</dbReference>
<sequence>MSRHIVTIILLLAAAVAFVLRFLVADKWQDSCDIAAFALPTVAALVEIFLAEKNSKETEKQIAELKEKAENAVYAGETIGRVPDVDITDKMNN</sequence>
<keyword evidence="2" id="KW-0472">Membrane</keyword>
<feature type="transmembrane region" description="Helical" evidence="2">
    <location>
        <begin position="35"/>
        <end position="51"/>
    </location>
</feature>
<accession>A0A1G7VVD0</accession>
<feature type="coiled-coil region" evidence="1">
    <location>
        <begin position="48"/>
        <end position="75"/>
    </location>
</feature>
<keyword evidence="2" id="KW-1133">Transmembrane helix</keyword>
<gene>
    <name evidence="3" type="ORF">SAMN04487901_106138</name>
</gene>
<evidence type="ECO:0000313" key="3">
    <source>
        <dbReference type="EMBL" id="SDG63369.1"/>
    </source>
</evidence>
<proteinExistence type="predicted"/>
<reference evidence="4" key="1">
    <citation type="submission" date="2016-10" db="EMBL/GenBank/DDBJ databases">
        <authorList>
            <person name="Varghese N."/>
            <person name="Submissions S."/>
        </authorList>
    </citation>
    <scope>NUCLEOTIDE SEQUENCE [LARGE SCALE GENOMIC DNA]</scope>
    <source>
        <strain evidence="4">BP1-148</strain>
    </source>
</reference>
<keyword evidence="2" id="KW-0812">Transmembrane</keyword>
<keyword evidence="4" id="KW-1185">Reference proteome</keyword>
<protein>
    <submittedName>
        <fullName evidence="3">Uncharacterized protein</fullName>
    </submittedName>
</protein>
<evidence type="ECO:0000256" key="1">
    <source>
        <dbReference type="SAM" id="Coils"/>
    </source>
</evidence>